<organism evidence="2 3">
    <name type="scientific">Legionella erythra</name>
    <dbReference type="NCBI Taxonomy" id="448"/>
    <lineage>
        <taxon>Bacteria</taxon>
        <taxon>Pseudomonadati</taxon>
        <taxon>Pseudomonadota</taxon>
        <taxon>Gammaproteobacteria</taxon>
        <taxon>Legionellales</taxon>
        <taxon>Legionellaceae</taxon>
        <taxon>Legionella</taxon>
    </lineage>
</organism>
<evidence type="ECO:0000256" key="1">
    <source>
        <dbReference type="SAM" id="Phobius"/>
    </source>
</evidence>
<feature type="transmembrane region" description="Helical" evidence="1">
    <location>
        <begin position="83"/>
        <end position="101"/>
    </location>
</feature>
<dbReference type="PATRIC" id="fig|448.7.peg.1312"/>
<sequence length="164" mass="18681">MTVLSLKMLAAEKLQRNNPEKLLLLHDKEIDPAVEQKYITPKINELVRIEQSRYEREVQERKQIVKDRTSQVASSRFFHKMSACTNMTLYTGLHVAMYYILGAAEVEPDIRMLWLALTPVSTLVGVATGVFCAYPFARGIVECLTPGVSSERIIDLEQSIRLPR</sequence>
<dbReference type="OrthoDB" id="5644425at2"/>
<dbReference type="Proteomes" id="UP000054773">
    <property type="component" value="Unassembled WGS sequence"/>
</dbReference>
<protein>
    <submittedName>
        <fullName evidence="2">Uncharacterized protein</fullName>
    </submittedName>
</protein>
<comment type="caution">
    <text evidence="2">The sequence shown here is derived from an EMBL/GenBank/DDBJ whole genome shotgun (WGS) entry which is preliminary data.</text>
</comment>
<keyword evidence="3" id="KW-1185">Reference proteome</keyword>
<proteinExistence type="predicted"/>
<keyword evidence="1" id="KW-0812">Transmembrane</keyword>
<dbReference type="EMBL" id="LNYA01000023">
    <property type="protein sequence ID" value="KTC98200.1"/>
    <property type="molecule type" value="Genomic_DNA"/>
</dbReference>
<gene>
    <name evidence="2" type="ORF">Lery_1254</name>
</gene>
<keyword evidence="1" id="KW-1133">Transmembrane helix</keyword>
<accession>A0A0W0TRS4</accession>
<reference evidence="2 3" key="1">
    <citation type="submission" date="2015-11" db="EMBL/GenBank/DDBJ databases">
        <title>Genomic analysis of 38 Legionella species identifies large and diverse effector repertoires.</title>
        <authorList>
            <person name="Burstein D."/>
            <person name="Amaro F."/>
            <person name="Zusman T."/>
            <person name="Lifshitz Z."/>
            <person name="Cohen O."/>
            <person name="Gilbert J.A."/>
            <person name="Pupko T."/>
            <person name="Shuman H.A."/>
            <person name="Segal G."/>
        </authorList>
    </citation>
    <scope>NUCLEOTIDE SEQUENCE [LARGE SCALE GENOMIC DNA]</scope>
    <source>
        <strain evidence="2 3">SE-32A-C8</strain>
    </source>
</reference>
<evidence type="ECO:0000313" key="3">
    <source>
        <dbReference type="Proteomes" id="UP000054773"/>
    </source>
</evidence>
<dbReference type="STRING" id="448.Lery_1254"/>
<feature type="transmembrane region" description="Helical" evidence="1">
    <location>
        <begin position="113"/>
        <end position="134"/>
    </location>
</feature>
<keyword evidence="1" id="KW-0472">Membrane</keyword>
<dbReference type="RefSeq" id="WP_058526400.1">
    <property type="nucleotide sequence ID" value="NZ_CAAAHY010000002.1"/>
</dbReference>
<name>A0A0W0TRS4_LEGER</name>
<evidence type="ECO:0000313" key="2">
    <source>
        <dbReference type="EMBL" id="KTC98200.1"/>
    </source>
</evidence>
<dbReference type="AlphaFoldDB" id="A0A0W0TRS4"/>